<evidence type="ECO:0000256" key="2">
    <source>
        <dbReference type="ARBA" id="ARBA00023169"/>
    </source>
</evidence>
<evidence type="ECO:0000313" key="6">
    <source>
        <dbReference type="Proteomes" id="UP000245911"/>
    </source>
</evidence>
<comment type="similarity">
    <text evidence="1">Belongs to the bacterial sugar transferase family.</text>
</comment>
<protein>
    <submittedName>
        <fullName evidence="5">Sugar transferase</fullName>
    </submittedName>
</protein>
<reference evidence="5 6" key="1">
    <citation type="submission" date="2018-04" db="EMBL/GenBank/DDBJ databases">
        <title>Pararhodobacter oceanense sp. nov., isolated from marine intertidal sediment.</title>
        <authorList>
            <person name="Wang X.-L."/>
            <person name="Du Z.-J."/>
        </authorList>
    </citation>
    <scope>NUCLEOTIDE SEQUENCE [LARGE SCALE GENOMIC DNA]</scope>
    <source>
        <strain evidence="5 6">AM505</strain>
    </source>
</reference>
<keyword evidence="3" id="KW-0472">Membrane</keyword>
<dbReference type="GO" id="GO:0016780">
    <property type="term" value="F:phosphotransferase activity, for other substituted phosphate groups"/>
    <property type="evidence" value="ECO:0007669"/>
    <property type="project" value="TreeGrafter"/>
</dbReference>
<evidence type="ECO:0000256" key="3">
    <source>
        <dbReference type="SAM" id="Phobius"/>
    </source>
</evidence>
<keyword evidence="3" id="KW-1133">Transmembrane helix</keyword>
<proteinExistence type="inferred from homology"/>
<accession>A0A2T8HQ01</accession>
<keyword evidence="5" id="KW-0808">Transferase</keyword>
<sequence>MIYRDHIKRALDLTFVLLALAVLGIPILLAMVVVKLCSPGPIFYYQTRVGLGEKPFRILKLRTMTVNPNRVSVQTTNHDPEVYPAGKVLRRLKIDELPQLFNILRGDMSFVGPRPCLVQTRNTMPDWALRRFKVRPGITGLAQVNGNITLTWEERWKHDIEYVDRASLPLDVATCFRTFVVVLFGEERFKNPL</sequence>
<evidence type="ECO:0000259" key="4">
    <source>
        <dbReference type="Pfam" id="PF02397"/>
    </source>
</evidence>
<keyword evidence="6" id="KW-1185">Reference proteome</keyword>
<dbReference type="InterPro" id="IPR003362">
    <property type="entry name" value="Bact_transf"/>
</dbReference>
<comment type="caution">
    <text evidence="5">The sequence shown here is derived from an EMBL/GenBank/DDBJ whole genome shotgun (WGS) entry which is preliminary data.</text>
</comment>
<gene>
    <name evidence="5" type="ORF">DDE20_18035</name>
</gene>
<evidence type="ECO:0000256" key="1">
    <source>
        <dbReference type="ARBA" id="ARBA00006464"/>
    </source>
</evidence>
<feature type="transmembrane region" description="Helical" evidence="3">
    <location>
        <begin position="12"/>
        <end position="34"/>
    </location>
</feature>
<dbReference type="GO" id="GO:0000271">
    <property type="term" value="P:polysaccharide biosynthetic process"/>
    <property type="evidence" value="ECO:0007669"/>
    <property type="project" value="UniProtKB-KW"/>
</dbReference>
<dbReference type="EMBL" id="QDKM01000015">
    <property type="protein sequence ID" value="PVH27352.1"/>
    <property type="molecule type" value="Genomic_DNA"/>
</dbReference>
<keyword evidence="2" id="KW-0270">Exopolysaccharide synthesis</keyword>
<dbReference type="RefSeq" id="WP_116559917.1">
    <property type="nucleotide sequence ID" value="NZ_QDKM01000015.1"/>
</dbReference>
<dbReference type="AlphaFoldDB" id="A0A2T8HQ01"/>
<dbReference type="OrthoDB" id="9808602at2"/>
<dbReference type="Pfam" id="PF02397">
    <property type="entry name" value="Bac_transf"/>
    <property type="match status" value="1"/>
</dbReference>
<name>A0A2T8HQ01_9RHOB</name>
<keyword evidence="3" id="KW-0812">Transmembrane</keyword>
<dbReference type="Proteomes" id="UP000245911">
    <property type="component" value="Unassembled WGS sequence"/>
</dbReference>
<organism evidence="5 6">
    <name type="scientific">Pararhodobacter oceanensis</name>
    <dbReference type="NCBI Taxonomy" id="2172121"/>
    <lineage>
        <taxon>Bacteria</taxon>
        <taxon>Pseudomonadati</taxon>
        <taxon>Pseudomonadota</taxon>
        <taxon>Alphaproteobacteria</taxon>
        <taxon>Rhodobacterales</taxon>
        <taxon>Paracoccaceae</taxon>
        <taxon>Pararhodobacter</taxon>
    </lineage>
</organism>
<dbReference type="PANTHER" id="PTHR30576:SF0">
    <property type="entry name" value="UNDECAPRENYL-PHOSPHATE N-ACETYLGALACTOSAMINYL 1-PHOSPHATE TRANSFERASE-RELATED"/>
    <property type="match status" value="1"/>
</dbReference>
<evidence type="ECO:0000313" key="5">
    <source>
        <dbReference type="EMBL" id="PVH27352.1"/>
    </source>
</evidence>
<feature type="domain" description="Bacterial sugar transferase" evidence="4">
    <location>
        <begin position="8"/>
        <end position="183"/>
    </location>
</feature>
<dbReference type="PANTHER" id="PTHR30576">
    <property type="entry name" value="COLANIC BIOSYNTHESIS UDP-GLUCOSE LIPID CARRIER TRANSFERASE"/>
    <property type="match status" value="1"/>
</dbReference>